<dbReference type="InterPro" id="IPR005312">
    <property type="entry name" value="DUF1759"/>
</dbReference>
<dbReference type="PROSITE" id="PS50994">
    <property type="entry name" value="INTEGRASE"/>
    <property type="match status" value="1"/>
</dbReference>
<keyword evidence="1" id="KW-0479">Metal-binding</keyword>
<dbReference type="CDD" id="cd01644">
    <property type="entry name" value="RT_pepA17"/>
    <property type="match status" value="1"/>
</dbReference>
<dbReference type="InterPro" id="IPR001878">
    <property type="entry name" value="Znf_CCHC"/>
</dbReference>
<feature type="compositionally biased region" description="Polar residues" evidence="2">
    <location>
        <begin position="406"/>
        <end position="418"/>
    </location>
</feature>
<dbReference type="InterPro" id="IPR043502">
    <property type="entry name" value="DNA/RNA_pol_sf"/>
</dbReference>
<evidence type="ECO:0000256" key="2">
    <source>
        <dbReference type="SAM" id="MobiDB-lite"/>
    </source>
</evidence>
<dbReference type="SMART" id="SM00343">
    <property type="entry name" value="ZnF_C2HC"/>
    <property type="match status" value="1"/>
</dbReference>
<protein>
    <recommendedName>
        <fullName evidence="7">Endonuclease</fullName>
    </recommendedName>
</protein>
<feature type="region of interest" description="Disordered" evidence="2">
    <location>
        <begin position="400"/>
        <end position="437"/>
    </location>
</feature>
<dbReference type="InterPro" id="IPR040676">
    <property type="entry name" value="DUF5641"/>
</dbReference>
<evidence type="ECO:0000313" key="5">
    <source>
        <dbReference type="EnsemblMetazoa" id="AALFPA23_022491.P33395"/>
    </source>
</evidence>
<dbReference type="InterPro" id="IPR012337">
    <property type="entry name" value="RNaseH-like_sf"/>
</dbReference>
<dbReference type="InterPro" id="IPR036397">
    <property type="entry name" value="RNaseH_sf"/>
</dbReference>
<dbReference type="EnsemblMetazoa" id="AALFPA23_022491.R33395">
    <property type="protein sequence ID" value="AALFPA23_022491.P33395"/>
    <property type="gene ID" value="AALFPA23_022491"/>
</dbReference>
<dbReference type="Gene3D" id="3.30.420.10">
    <property type="entry name" value="Ribonuclease H-like superfamily/Ribonuclease H"/>
    <property type="match status" value="1"/>
</dbReference>
<dbReference type="SUPFAM" id="SSF56672">
    <property type="entry name" value="DNA/RNA polymerases"/>
    <property type="match status" value="1"/>
</dbReference>
<feature type="domain" description="CCHC-type" evidence="3">
    <location>
        <begin position="366"/>
        <end position="379"/>
    </location>
</feature>
<accession>A0ABM1ZXD9</accession>
<dbReference type="Proteomes" id="UP000069940">
    <property type="component" value="Unassembled WGS sequence"/>
</dbReference>
<feature type="domain" description="Integrase catalytic" evidence="4">
    <location>
        <begin position="1432"/>
        <end position="1624"/>
    </location>
</feature>
<dbReference type="SUPFAM" id="SSF53098">
    <property type="entry name" value="Ribonuclease H-like"/>
    <property type="match status" value="1"/>
</dbReference>
<organism evidence="5 6">
    <name type="scientific">Aedes albopictus</name>
    <name type="common">Asian tiger mosquito</name>
    <name type="synonym">Stegomyia albopicta</name>
    <dbReference type="NCBI Taxonomy" id="7160"/>
    <lineage>
        <taxon>Eukaryota</taxon>
        <taxon>Metazoa</taxon>
        <taxon>Ecdysozoa</taxon>
        <taxon>Arthropoda</taxon>
        <taxon>Hexapoda</taxon>
        <taxon>Insecta</taxon>
        <taxon>Pterygota</taxon>
        <taxon>Neoptera</taxon>
        <taxon>Endopterygota</taxon>
        <taxon>Diptera</taxon>
        <taxon>Nematocera</taxon>
        <taxon>Culicoidea</taxon>
        <taxon>Culicidae</taxon>
        <taxon>Culicinae</taxon>
        <taxon>Aedini</taxon>
        <taxon>Aedes</taxon>
        <taxon>Stegomyia</taxon>
    </lineage>
</organism>
<dbReference type="InterPro" id="IPR041588">
    <property type="entry name" value="Integrase_H2C2"/>
</dbReference>
<dbReference type="InterPro" id="IPR036875">
    <property type="entry name" value="Znf_CCHC_sf"/>
</dbReference>
<sequence>MASKDLKTLKARLRGLRATFSNIRRFVSDFKSDVTTNQINVRVSRLDELWQSINETCWDIQAQEEFEESEVFLKEQADFESNFYDVKSFLLDKLNELSGVDPQNQTVRVDDGSFHGVVDHVRLPQIKLQCFDGNIDEWLSFRDIYTSLIHYKADLPPVEKFHYLKGCLGGEAKALLDPLKITAAYYQIAWDTLLKRYNNSKLLRKRQVQALLKLPSLAKESVGELQRLVEGFDRAVQNLDQVVEAAEYKDLLLVELLSSRLDPTTRRGWEEHASAKDKDTVKELLDFLQRRIHILESLPAKPEMKRDSTSQEKRKPFFQRTSHNAIQSNSAKCPSCSEVHGLHICPDFLKLPMSNRESFLRSYSLCRNCLKGGHIARDCSSKYSCRKCRARHHTVMCFKSDERSSNHSSTEAGNSTEGAKQGPPASDPQTSLRTMSSNMAKVSSSQILLATAIVLVEDDQGSRYPARALLDSGSECNFISESLSRLMKISAKKVDISIQGVGQTNTRVTRKIEATVKSRTSEYSRSMEFLILPNVTACLPTATVKINGWNLPQEVELADPEFFRSRKVDIVLGIQAFFSFFQSGKEISLGQGLPTLTESVFGWIVSGEIFAPVDGAVQGRLSCNIAISENLVEILTRFWSCEEVGTVNSYSPEETRCEEQFVRTVRREADGRYTVTLPKDEQILRQLGESREIAEKRLRSVERRLSRNPELQGQYNDFMAEYLELGHMRMVEDSNDAVQRVYLPHHPVIKESSTTTKVRVVFDASCKTSTGTSLNDALFAGPIVQQDLRSIILRSRIRQVMVVSDVEKMFRQIWINERDTPLQCILWFGPDNEIVTYELITVTYGTKSAPFLATRTLKQLAEDERGNFPLAAKAIDEDVYMDDVISGADDVESAIVLRCQFDAMLLSGGFRLRKWASNRPEVLKDIPKEDLALPTADGIDWDQDAEVKTLGLTWLPNADCFKFQFIIPPFVEGQHLTKRNVLSIVAKLFDPLGLLGATITTAKVFMQHLWTLENEKDRKLAWDDQLPQTVGEEWRKYHEQLPLLNTIQVPRCVITPGARSVEFHCFCDASMVAYGATVYVRSENQYGTVSVHLLTSKSKIAPLKTQSLPRLELCGALLSAQLWEKVSNAVKLDANVYFWTDSTCVLQWIKSAPGTWTTFVANRVAKIQAITEGCNWAHVSGKTNPADLISRGILPNEILENELWWSGPNWLKTPKHQWKASPIPDQTPLEMRKTFATCTAKENSFVSDFVERFSDYNKLIRTTAYWLRLIAKLNHGNTCKEGFLTTGELQQAEALLIRKVQDEYFSKEIKALHEGCAVGRNSPLCWFYPRITEDGVLRVGGRLKHSSSSESAKHPMILQAKHHLTELIFQFYHLKMLHAGPQLLLATVRQRFWPLGGRNGARKIVHRCQRCFRAKPSRIEQQMGELPSSRVTVARPFSRTGVDYFGPVYIKAGRRRAAIKSYVAVFVCMATKAVHLEHVSDLSTECFLQALRRFFARRGRCTDIYSDNGTNFVGAKNRMIELYDLLRNQAHREAVTNECCGEGVQWHFIPPGAPHFGGLWEAAVRSTKYHLLRVLGENAVSAEDFRTLLVQVEGCLNSRPLTPITDDPTDLEPLTPAHFLTGGPLQALPDPDLASIQLNRLNRWQLVQRQLQDFWRRWSTEYLSQLQARNKNWKPAVDIAAGSLCVIVDSLQPPMKWKMGRIIQLHPGADGVTRVVTLKTATGTMKRAVTKICLLPNQD</sequence>
<dbReference type="Pfam" id="PF03564">
    <property type="entry name" value="DUF1759"/>
    <property type="match status" value="1"/>
</dbReference>
<evidence type="ECO:0000313" key="6">
    <source>
        <dbReference type="Proteomes" id="UP000069940"/>
    </source>
</evidence>
<dbReference type="Gene3D" id="2.40.70.10">
    <property type="entry name" value="Acid Proteases"/>
    <property type="match status" value="1"/>
</dbReference>
<evidence type="ECO:0000259" key="3">
    <source>
        <dbReference type="PROSITE" id="PS50158"/>
    </source>
</evidence>
<dbReference type="Pfam" id="PF18701">
    <property type="entry name" value="DUF5641"/>
    <property type="match status" value="1"/>
</dbReference>
<dbReference type="PANTHER" id="PTHR47331">
    <property type="entry name" value="PHD-TYPE DOMAIN-CONTAINING PROTEIN"/>
    <property type="match status" value="1"/>
</dbReference>
<dbReference type="SUPFAM" id="SSF57756">
    <property type="entry name" value="Retrovirus zinc finger-like domains"/>
    <property type="match status" value="1"/>
</dbReference>
<dbReference type="GeneID" id="134286907"/>
<dbReference type="PROSITE" id="PS50158">
    <property type="entry name" value="ZF_CCHC"/>
    <property type="match status" value="1"/>
</dbReference>
<dbReference type="CDD" id="cd00303">
    <property type="entry name" value="retropepsin_like"/>
    <property type="match status" value="1"/>
</dbReference>
<keyword evidence="1" id="KW-0863">Zinc-finger</keyword>
<evidence type="ECO:0008006" key="7">
    <source>
        <dbReference type="Google" id="ProtNLM"/>
    </source>
</evidence>
<keyword evidence="6" id="KW-1185">Reference proteome</keyword>
<proteinExistence type="predicted"/>
<dbReference type="Pfam" id="PF05380">
    <property type="entry name" value="Peptidase_A17"/>
    <property type="match status" value="1"/>
</dbReference>
<dbReference type="InterPro" id="IPR001584">
    <property type="entry name" value="Integrase_cat-core"/>
</dbReference>
<name>A0ABM1ZXD9_AEDAL</name>
<evidence type="ECO:0000259" key="4">
    <source>
        <dbReference type="PROSITE" id="PS50994"/>
    </source>
</evidence>
<evidence type="ECO:0000256" key="1">
    <source>
        <dbReference type="PROSITE-ProRule" id="PRU00047"/>
    </source>
</evidence>
<reference evidence="6" key="1">
    <citation type="journal article" date="2015" name="Proc. Natl. Acad. Sci. U.S.A.">
        <title>Genome sequence of the Asian Tiger mosquito, Aedes albopictus, reveals insights into its biology, genetics, and evolution.</title>
        <authorList>
            <person name="Chen X.G."/>
            <person name="Jiang X."/>
            <person name="Gu J."/>
            <person name="Xu M."/>
            <person name="Wu Y."/>
            <person name="Deng Y."/>
            <person name="Zhang C."/>
            <person name="Bonizzoni M."/>
            <person name="Dermauw W."/>
            <person name="Vontas J."/>
            <person name="Armbruster P."/>
            <person name="Huang X."/>
            <person name="Yang Y."/>
            <person name="Zhang H."/>
            <person name="He W."/>
            <person name="Peng H."/>
            <person name="Liu Y."/>
            <person name="Wu K."/>
            <person name="Chen J."/>
            <person name="Lirakis M."/>
            <person name="Topalis P."/>
            <person name="Van Leeuwen T."/>
            <person name="Hall A.B."/>
            <person name="Jiang X."/>
            <person name="Thorpe C."/>
            <person name="Mueller R.L."/>
            <person name="Sun C."/>
            <person name="Waterhouse R.M."/>
            <person name="Yan G."/>
            <person name="Tu Z.J."/>
            <person name="Fang X."/>
            <person name="James A.A."/>
        </authorList>
    </citation>
    <scope>NUCLEOTIDE SEQUENCE [LARGE SCALE GENOMIC DNA]</scope>
    <source>
        <strain evidence="6">Foshan</strain>
    </source>
</reference>
<dbReference type="RefSeq" id="XP_062704590.1">
    <property type="nucleotide sequence ID" value="XM_062848606.1"/>
</dbReference>
<dbReference type="Pfam" id="PF17921">
    <property type="entry name" value="Integrase_H2C2"/>
    <property type="match status" value="1"/>
</dbReference>
<feature type="compositionally biased region" description="Polar residues" evidence="2">
    <location>
        <begin position="427"/>
        <end position="437"/>
    </location>
</feature>
<dbReference type="PANTHER" id="PTHR47331:SF1">
    <property type="entry name" value="GAG-LIKE PROTEIN"/>
    <property type="match status" value="1"/>
</dbReference>
<keyword evidence="1" id="KW-0862">Zinc</keyword>
<dbReference type="InterPro" id="IPR021109">
    <property type="entry name" value="Peptidase_aspartic_dom_sf"/>
</dbReference>
<reference evidence="5" key="2">
    <citation type="submission" date="2025-05" db="UniProtKB">
        <authorList>
            <consortium name="EnsemblMetazoa"/>
        </authorList>
    </citation>
    <scope>IDENTIFICATION</scope>
    <source>
        <strain evidence="5">Foshan</strain>
    </source>
</reference>
<dbReference type="InterPro" id="IPR008042">
    <property type="entry name" value="Retrotrans_Pao"/>
</dbReference>